<evidence type="ECO:0000313" key="7">
    <source>
        <dbReference type="Proteomes" id="UP000057181"/>
    </source>
</evidence>
<dbReference type="GO" id="GO:0016709">
    <property type="term" value="F:oxidoreductase activity, acting on paired donors, with incorporation or reduction of molecular oxygen, NAD(P)H as one donor, and incorporation of one atom of oxygen"/>
    <property type="evidence" value="ECO:0007669"/>
    <property type="project" value="UniProtKB-ARBA"/>
</dbReference>
<evidence type="ECO:0000259" key="4">
    <source>
        <dbReference type="Pfam" id="PF01494"/>
    </source>
</evidence>
<evidence type="ECO:0000313" key="6">
    <source>
        <dbReference type="EMBL" id="GEO91385.1"/>
    </source>
</evidence>
<dbReference type="RefSeq" id="WP_058858312.1">
    <property type="nucleotide sequence ID" value="NZ_BJZR01000011.1"/>
</dbReference>
<evidence type="ECO:0000256" key="1">
    <source>
        <dbReference type="ARBA" id="ARBA00001974"/>
    </source>
</evidence>
<evidence type="ECO:0000256" key="3">
    <source>
        <dbReference type="ARBA" id="ARBA00022827"/>
    </source>
</evidence>
<keyword evidence="8" id="KW-1185">Reference proteome</keyword>
<dbReference type="InterPro" id="IPR050641">
    <property type="entry name" value="RIFMO-like"/>
</dbReference>
<comment type="cofactor">
    <cofactor evidence="1">
        <name>FAD</name>
        <dbReference type="ChEBI" id="CHEBI:57692"/>
    </cofactor>
</comment>
<accession>A0A0U2YVN8</accession>
<dbReference type="EMBL" id="CP013254">
    <property type="protein sequence ID" value="ALU39601.1"/>
    <property type="molecule type" value="Genomic_DNA"/>
</dbReference>
<dbReference type="Proteomes" id="UP000057181">
    <property type="component" value="Chromosome"/>
</dbReference>
<organism evidence="5 7">
    <name type="scientific">Kocuria flava</name>
    <dbReference type="NCBI Taxonomy" id="446860"/>
    <lineage>
        <taxon>Bacteria</taxon>
        <taxon>Bacillati</taxon>
        <taxon>Actinomycetota</taxon>
        <taxon>Actinomycetes</taxon>
        <taxon>Micrococcales</taxon>
        <taxon>Micrococcaceae</taxon>
        <taxon>Kocuria</taxon>
    </lineage>
</organism>
<dbReference type="Gene3D" id="3.30.70.2450">
    <property type="match status" value="1"/>
</dbReference>
<dbReference type="STRING" id="446860.AS188_07380"/>
<feature type="domain" description="FAD-binding" evidence="4">
    <location>
        <begin position="2"/>
        <end position="333"/>
    </location>
</feature>
<keyword evidence="3" id="KW-0274">FAD</keyword>
<dbReference type="Pfam" id="PF21274">
    <property type="entry name" value="Rng_hyd_C"/>
    <property type="match status" value="1"/>
</dbReference>
<dbReference type="KEGG" id="kfv:AS188_07380"/>
<dbReference type="PANTHER" id="PTHR43004">
    <property type="entry name" value="TRK SYSTEM POTASSIUM UPTAKE PROTEIN"/>
    <property type="match status" value="1"/>
</dbReference>
<evidence type="ECO:0000313" key="5">
    <source>
        <dbReference type="EMBL" id="ALU39601.1"/>
    </source>
</evidence>
<dbReference type="OrthoDB" id="4246007at2"/>
<dbReference type="EMBL" id="BJZR01000011">
    <property type="protein sequence ID" value="GEO91385.1"/>
    <property type="molecule type" value="Genomic_DNA"/>
</dbReference>
<dbReference type="InterPro" id="IPR002938">
    <property type="entry name" value="FAD-bd"/>
</dbReference>
<evidence type="ECO:0000256" key="2">
    <source>
        <dbReference type="ARBA" id="ARBA00022630"/>
    </source>
</evidence>
<dbReference type="Gene3D" id="3.40.30.120">
    <property type="match status" value="1"/>
</dbReference>
<dbReference type="Pfam" id="PF01494">
    <property type="entry name" value="FAD_binding_3"/>
    <property type="match status" value="1"/>
</dbReference>
<keyword evidence="2" id="KW-0285">Flavoprotein</keyword>
<dbReference type="InterPro" id="IPR036188">
    <property type="entry name" value="FAD/NAD-bd_sf"/>
</dbReference>
<dbReference type="PANTHER" id="PTHR43004:SF19">
    <property type="entry name" value="BINDING MONOOXYGENASE, PUTATIVE (JCVI)-RELATED"/>
    <property type="match status" value="1"/>
</dbReference>
<reference evidence="6 8" key="2">
    <citation type="submission" date="2019-07" db="EMBL/GenBank/DDBJ databases">
        <title>Whole genome shotgun sequence of Kocuria flava NBRC 107626.</title>
        <authorList>
            <person name="Hosoyama A."/>
            <person name="Uohara A."/>
            <person name="Ohji S."/>
            <person name="Ichikawa N."/>
        </authorList>
    </citation>
    <scope>NUCLEOTIDE SEQUENCE [LARGE SCALE GENOMIC DNA]</scope>
    <source>
        <strain evidence="6 8">NBRC 107626</strain>
    </source>
</reference>
<evidence type="ECO:0000313" key="8">
    <source>
        <dbReference type="Proteomes" id="UP000321155"/>
    </source>
</evidence>
<dbReference type="SUPFAM" id="SSF51905">
    <property type="entry name" value="FAD/NAD(P)-binding domain"/>
    <property type="match status" value="1"/>
</dbReference>
<reference evidence="5 7" key="1">
    <citation type="submission" date="2015-11" db="EMBL/GenBank/DDBJ databases">
        <title>Complete Genome Sequence of Kocuria flava strain HO-9041.</title>
        <authorList>
            <person name="Zhou M."/>
            <person name="Dai J."/>
        </authorList>
    </citation>
    <scope>NUCLEOTIDE SEQUENCE [LARGE SCALE GENOMIC DNA]</scope>
    <source>
        <strain evidence="5 7">HO-9041</strain>
    </source>
</reference>
<gene>
    <name evidence="5" type="ORF">AS188_07380</name>
    <name evidence="6" type="ORF">KFL01_06910</name>
</gene>
<dbReference type="AlphaFoldDB" id="A0A0U2YVN8"/>
<name>A0A0U2YVN8_9MICC</name>
<proteinExistence type="predicted"/>
<dbReference type="GO" id="GO:0071949">
    <property type="term" value="F:FAD binding"/>
    <property type="evidence" value="ECO:0007669"/>
    <property type="project" value="InterPro"/>
</dbReference>
<dbReference type="PRINTS" id="PR00420">
    <property type="entry name" value="RNGMNOXGNASE"/>
</dbReference>
<sequence>MTDVVVAGGGPTGMMLAAELRLHGVDVLVAEKRLHPPGFVRALGLHVRSIEVLDQRGMLPRFLAEGTRYPLRGLVAGIDRPAPEDLDTAHPWVLGIPQPVTDRLLAEHAAGLGARVRRGAEVVGLDQDDDGVVVRLADGTHEQCRWLVGCDGGRSTVRRLLGVGFPGEPARTEFLVGEMAATAAPEEIAAVVARVRATERRFGLGPLGGGLWRGVVPADGVAGEGAGPPTLEEFRRRLRAVAGTDLGVHSPRWLSRFGDATRQAERYRSGRVLLAGDAAHVHPPVGGQGLNLGLQDAFNLGWKLAAAVAGRAPERLLDSYHAERHPVAADVLSTTRALTELLSPEPGPQAVRRLVAELLGLEDVHRHLVGKITGIGIRYDLGGGHPLVGRRLRDLPLARGRLYERMHTGRGLLLDATGRLSPAGWADRVDHVVGPWATPVDPEVQAVLLRPDGHAAWAGADRQGLTESLGRWFGAPA</sequence>
<dbReference type="Proteomes" id="UP000321155">
    <property type="component" value="Unassembled WGS sequence"/>
</dbReference>
<protein>
    <submittedName>
        <fullName evidence="5">FAD-dependent oxidoreductase</fullName>
    </submittedName>
</protein>
<dbReference type="Gene3D" id="3.50.50.60">
    <property type="entry name" value="FAD/NAD(P)-binding domain"/>
    <property type="match status" value="1"/>
</dbReference>